<evidence type="ECO:0000256" key="1">
    <source>
        <dbReference type="ARBA" id="ARBA00001946"/>
    </source>
</evidence>
<accession>A0ABW6WQ32</accession>
<dbReference type="CDD" id="cd02883">
    <property type="entry name" value="NUDIX_Hydrolase"/>
    <property type="match status" value="1"/>
</dbReference>
<dbReference type="InterPro" id="IPR020476">
    <property type="entry name" value="Nudix_hydrolase"/>
</dbReference>
<evidence type="ECO:0000256" key="5">
    <source>
        <dbReference type="RuleBase" id="RU003476"/>
    </source>
</evidence>
<dbReference type="SUPFAM" id="SSF55811">
    <property type="entry name" value="Nudix"/>
    <property type="match status" value="1"/>
</dbReference>
<proteinExistence type="inferred from homology"/>
<dbReference type="InterPro" id="IPR000086">
    <property type="entry name" value="NUDIX_hydrolase_dom"/>
</dbReference>
<dbReference type="InterPro" id="IPR020084">
    <property type="entry name" value="NUDIX_hydrolase_CS"/>
</dbReference>
<comment type="caution">
    <text evidence="7">The sequence shown here is derived from an EMBL/GenBank/DDBJ whole genome shotgun (WGS) entry which is preliminary data.</text>
</comment>
<evidence type="ECO:0000313" key="7">
    <source>
        <dbReference type="EMBL" id="MFF5295402.1"/>
    </source>
</evidence>
<dbReference type="Proteomes" id="UP001602245">
    <property type="component" value="Unassembled WGS sequence"/>
</dbReference>
<keyword evidence="4" id="KW-0460">Magnesium</keyword>
<dbReference type="EMBL" id="JBIAZU010000007">
    <property type="protein sequence ID" value="MFF5295402.1"/>
    <property type="molecule type" value="Genomic_DNA"/>
</dbReference>
<dbReference type="Gene3D" id="3.90.79.10">
    <property type="entry name" value="Nucleoside Triphosphate Pyrophosphohydrolase"/>
    <property type="match status" value="1"/>
</dbReference>
<comment type="similarity">
    <text evidence="2 5">Belongs to the Nudix hydrolase family.</text>
</comment>
<evidence type="ECO:0000313" key="8">
    <source>
        <dbReference type="Proteomes" id="UP001602245"/>
    </source>
</evidence>
<evidence type="ECO:0000256" key="3">
    <source>
        <dbReference type="ARBA" id="ARBA00022801"/>
    </source>
</evidence>
<protein>
    <submittedName>
        <fullName evidence="7">NUDIX hydrolase</fullName>
    </submittedName>
</protein>
<dbReference type="PRINTS" id="PR00502">
    <property type="entry name" value="NUDIXFAMILY"/>
</dbReference>
<organism evidence="7 8">
    <name type="scientific">Paractinoplanes globisporus</name>
    <dbReference type="NCBI Taxonomy" id="113565"/>
    <lineage>
        <taxon>Bacteria</taxon>
        <taxon>Bacillati</taxon>
        <taxon>Actinomycetota</taxon>
        <taxon>Actinomycetes</taxon>
        <taxon>Micromonosporales</taxon>
        <taxon>Micromonosporaceae</taxon>
        <taxon>Paractinoplanes</taxon>
    </lineage>
</organism>
<dbReference type="InterPro" id="IPR015797">
    <property type="entry name" value="NUDIX_hydrolase-like_dom_sf"/>
</dbReference>
<dbReference type="PANTHER" id="PTHR43046">
    <property type="entry name" value="GDP-MANNOSE MANNOSYL HYDROLASE"/>
    <property type="match status" value="1"/>
</dbReference>
<gene>
    <name evidence="7" type="ORF">ACFY35_38725</name>
</gene>
<dbReference type="Pfam" id="PF00293">
    <property type="entry name" value="NUDIX"/>
    <property type="match status" value="1"/>
</dbReference>
<dbReference type="PROSITE" id="PS00893">
    <property type="entry name" value="NUDIX_BOX"/>
    <property type="match status" value="1"/>
</dbReference>
<dbReference type="PANTHER" id="PTHR43046:SF12">
    <property type="entry name" value="GDP-MANNOSE MANNOSYL HYDROLASE"/>
    <property type="match status" value="1"/>
</dbReference>
<feature type="domain" description="Nudix hydrolase" evidence="6">
    <location>
        <begin position="2"/>
        <end position="130"/>
    </location>
</feature>
<name>A0ABW6WQ32_9ACTN</name>
<comment type="cofactor">
    <cofactor evidence="1">
        <name>Mg(2+)</name>
        <dbReference type="ChEBI" id="CHEBI:18420"/>
    </cofactor>
</comment>
<reference evidence="7 8" key="1">
    <citation type="submission" date="2024-10" db="EMBL/GenBank/DDBJ databases">
        <title>The Natural Products Discovery Center: Release of the First 8490 Sequenced Strains for Exploring Actinobacteria Biosynthetic Diversity.</title>
        <authorList>
            <person name="Kalkreuter E."/>
            <person name="Kautsar S.A."/>
            <person name="Yang D."/>
            <person name="Bader C.D."/>
            <person name="Teijaro C.N."/>
            <person name="Fluegel L."/>
            <person name="Davis C.M."/>
            <person name="Simpson J.R."/>
            <person name="Lauterbach L."/>
            <person name="Steele A.D."/>
            <person name="Gui C."/>
            <person name="Meng S."/>
            <person name="Li G."/>
            <person name="Viehrig K."/>
            <person name="Ye F."/>
            <person name="Su P."/>
            <person name="Kiefer A.F."/>
            <person name="Nichols A."/>
            <person name="Cepeda A.J."/>
            <person name="Yan W."/>
            <person name="Fan B."/>
            <person name="Jiang Y."/>
            <person name="Adhikari A."/>
            <person name="Zheng C.-J."/>
            <person name="Schuster L."/>
            <person name="Cowan T.M."/>
            <person name="Smanski M.J."/>
            <person name="Chevrette M.G."/>
            <person name="De Carvalho L.P.S."/>
            <person name="Shen B."/>
        </authorList>
    </citation>
    <scope>NUCLEOTIDE SEQUENCE [LARGE SCALE GENOMIC DNA]</scope>
    <source>
        <strain evidence="7 8">NPDC000087</strain>
    </source>
</reference>
<evidence type="ECO:0000259" key="6">
    <source>
        <dbReference type="PROSITE" id="PS51462"/>
    </source>
</evidence>
<dbReference type="RefSeq" id="WP_026206472.1">
    <property type="nucleotide sequence ID" value="NZ_JBIAZU010000007.1"/>
</dbReference>
<dbReference type="GO" id="GO:0016787">
    <property type="term" value="F:hydrolase activity"/>
    <property type="evidence" value="ECO:0007669"/>
    <property type="project" value="UniProtKB-KW"/>
</dbReference>
<keyword evidence="8" id="KW-1185">Reference proteome</keyword>
<sequence length="131" mass="13897">MSEQPAIAAAVIVVDGRVLLIRRRVAEGTLSWQFPAGKVEAGESGAAAAVREVREETGLTVRATASLGERIHPSTGRKLVYTACDLMEGTAGVAAEREVAEVAWCDRAALVDKVPHPLFGPVKEYLDANLS</sequence>
<evidence type="ECO:0000256" key="2">
    <source>
        <dbReference type="ARBA" id="ARBA00005582"/>
    </source>
</evidence>
<dbReference type="PROSITE" id="PS51462">
    <property type="entry name" value="NUDIX"/>
    <property type="match status" value="1"/>
</dbReference>
<evidence type="ECO:0000256" key="4">
    <source>
        <dbReference type="ARBA" id="ARBA00022842"/>
    </source>
</evidence>
<keyword evidence="3 5" id="KW-0378">Hydrolase</keyword>